<dbReference type="EMBL" id="CACVBR010000002">
    <property type="protein sequence ID" value="CAA7193872.1"/>
    <property type="molecule type" value="Genomic_DNA"/>
</dbReference>
<reference evidence="1 2" key="1">
    <citation type="submission" date="2020-01" db="EMBL/GenBank/DDBJ databases">
        <authorList>
            <person name="Rodrigo-Torres L."/>
            <person name="Arahal R. D."/>
            <person name="Lucena T."/>
        </authorList>
    </citation>
    <scope>NUCLEOTIDE SEQUENCE [LARGE SCALE GENOMIC DNA]</scope>
    <source>
        <strain evidence="1 2">CECT 9293</strain>
    </source>
</reference>
<evidence type="ECO:0000313" key="1">
    <source>
        <dbReference type="EMBL" id="CAA7193872.1"/>
    </source>
</evidence>
<proteinExistence type="predicted"/>
<organism evidence="1 2">
    <name type="scientific">Chryseobacterium potabilaquae</name>
    <dbReference type="NCBI Taxonomy" id="2675057"/>
    <lineage>
        <taxon>Bacteria</taxon>
        <taxon>Pseudomonadati</taxon>
        <taxon>Bacteroidota</taxon>
        <taxon>Flavobacteriia</taxon>
        <taxon>Flavobacteriales</taxon>
        <taxon>Weeksellaceae</taxon>
        <taxon>Chryseobacterium group</taxon>
        <taxon>Chryseobacterium</taxon>
    </lineage>
</organism>
<evidence type="ECO:0000313" key="2">
    <source>
        <dbReference type="Proteomes" id="UP000445144"/>
    </source>
</evidence>
<dbReference type="InterPro" id="IPR017853">
    <property type="entry name" value="GH"/>
</dbReference>
<dbReference type="SUPFAM" id="SSF51445">
    <property type="entry name" value="(Trans)glycosidases"/>
    <property type="match status" value="1"/>
</dbReference>
<accession>A0A6N4X6R7</accession>
<evidence type="ECO:0008006" key="3">
    <source>
        <dbReference type="Google" id="ProtNLM"/>
    </source>
</evidence>
<sequence length="398" mass="45713">MADKWILFCFLLVYNIIFSQNIQVPIFAFHGVPHGKYSTKEQFLNMKKAGINICYTVYNNDQEALEALDAAQLAGTKLVIRVPSLFSDTEKAVTLFKKHPALYGYYVADEPVPKEFDNVLKLVKKIKSYDDKHIVYVNLFPNYVGREVINGLSYRDYLAEFLNKVPVDFLSFDHYPIINNILRGDWYSNLEDIRYISKKNKIPFWAFACSTIHYNYAQPTLAGIKLQQLGNLLYGAQGLQYFAYWTLTYEYNWVKEKYGFSIVDDKGNPTPTYNIVKTVNEQIQKVAWVFAGAQSDEVYHIGDEIPSGTTKLNATPKQFRFFSTYGKNALVSFLSNGTKKFVIVQNKSLTEDITLEYKLKSFLSKVNNDSGKIISLLTSKKYTETILPGDILIFTYDK</sequence>
<name>A0A6N4X6R7_9FLAO</name>
<dbReference type="Gene3D" id="3.20.20.80">
    <property type="entry name" value="Glycosidases"/>
    <property type="match status" value="1"/>
</dbReference>
<gene>
    <name evidence="1" type="ORF">CHRY9293_00252</name>
</gene>
<keyword evidence="2" id="KW-1185">Reference proteome</keyword>
<dbReference type="AlphaFoldDB" id="A0A6N4X6R7"/>
<dbReference type="RefSeq" id="WP_162031249.1">
    <property type="nucleotide sequence ID" value="NZ_CACVBR010000002.1"/>
</dbReference>
<protein>
    <recommendedName>
        <fullName evidence="3">Glycoside hydrolase family 42 N-terminal domain-containing protein</fullName>
    </recommendedName>
</protein>
<dbReference type="Proteomes" id="UP000445144">
    <property type="component" value="Unassembled WGS sequence"/>
</dbReference>